<dbReference type="RefSeq" id="WP_345919337.1">
    <property type="nucleotide sequence ID" value="NZ_JBDIVE010000003.1"/>
</dbReference>
<evidence type="ECO:0000313" key="3">
    <source>
        <dbReference type="Proteomes" id="UP001410394"/>
    </source>
</evidence>
<accession>A0ABU9YYN2</accession>
<comment type="caution">
    <text evidence="2">The sequence shown here is derived from an EMBL/GenBank/DDBJ whole genome shotgun (WGS) entry which is preliminary data.</text>
</comment>
<feature type="chain" id="PRO_5045649460" evidence="1">
    <location>
        <begin position="21"/>
        <end position="306"/>
    </location>
</feature>
<protein>
    <submittedName>
        <fullName evidence="2">Uncharacterized protein</fullName>
    </submittedName>
</protein>
<dbReference type="EMBL" id="JBDIVE010000003">
    <property type="protein sequence ID" value="MEN3068572.1"/>
    <property type="molecule type" value="Genomic_DNA"/>
</dbReference>
<feature type="signal peptide" evidence="1">
    <location>
        <begin position="1"/>
        <end position="20"/>
    </location>
</feature>
<dbReference type="Proteomes" id="UP001410394">
    <property type="component" value="Unassembled WGS sequence"/>
</dbReference>
<evidence type="ECO:0000313" key="2">
    <source>
        <dbReference type="EMBL" id="MEN3068572.1"/>
    </source>
</evidence>
<keyword evidence="1" id="KW-0732">Signal</keyword>
<proteinExistence type="predicted"/>
<reference evidence="2 3" key="1">
    <citation type="journal article" date="2018" name="Int. J. Syst. Evol. Microbiol.">
        <title>Uliginosibacterium sediminicola sp. nov., isolated from freshwater sediment.</title>
        <authorList>
            <person name="Hwang W.M."/>
            <person name="Kim S.M."/>
            <person name="Kang K."/>
            <person name="Ahn T.Y."/>
        </authorList>
    </citation>
    <scope>NUCLEOTIDE SEQUENCE [LARGE SCALE GENOMIC DNA]</scope>
    <source>
        <strain evidence="2 3">M1-21</strain>
    </source>
</reference>
<evidence type="ECO:0000256" key="1">
    <source>
        <dbReference type="SAM" id="SignalP"/>
    </source>
</evidence>
<name>A0ABU9YYN2_9RHOO</name>
<sequence length="306" mass="33804">MRKILIITSALLVAPLTVMAQGTVAPPSDTFVFRFQPPEGITVRQTYKLERTRKIEGQASIQDESESQTEGQFRRVGDGFEYSPKTTASAARRNGAAITDPVLGLLSRIQMTYVISKGGEAIDVRGFADVEQLLKSSQPARIAAALAPILNEASLVEQQKIEWNARYADFADGSFRIGDVIDVQAPQKLPNGETILYTIRTSFPGWEPCPAGRCIRLKQIYESDAAELGKLVEGVVGRLSEAKATPVQDDRGSRITGSLSRLIDPKTMLIYSEEMKRSISMRIQVPGQGLWPVVQEETRTYTYAYE</sequence>
<gene>
    <name evidence="2" type="ORF">ABDB84_08790</name>
</gene>
<keyword evidence="3" id="KW-1185">Reference proteome</keyword>
<organism evidence="2 3">
    <name type="scientific">Uliginosibacterium sediminicola</name>
    <dbReference type="NCBI Taxonomy" id="2024550"/>
    <lineage>
        <taxon>Bacteria</taxon>
        <taxon>Pseudomonadati</taxon>
        <taxon>Pseudomonadota</taxon>
        <taxon>Betaproteobacteria</taxon>
        <taxon>Rhodocyclales</taxon>
        <taxon>Zoogloeaceae</taxon>
        <taxon>Uliginosibacterium</taxon>
    </lineage>
</organism>